<dbReference type="Proteomes" id="UP001433508">
    <property type="component" value="Unassembled WGS sequence"/>
</dbReference>
<accession>A0ACC3SZU2</accession>
<keyword evidence="2" id="KW-1185">Reference proteome</keyword>
<evidence type="ECO:0000313" key="1">
    <source>
        <dbReference type="EMBL" id="KAK9236317.1"/>
    </source>
</evidence>
<dbReference type="EMBL" id="MU971391">
    <property type="protein sequence ID" value="KAK9236317.1"/>
    <property type="molecule type" value="Genomic_DNA"/>
</dbReference>
<gene>
    <name evidence="1" type="ORF">V1525DRAFT_407431</name>
</gene>
<name>A0ACC3SZU2_LIPKO</name>
<organism evidence="1 2">
    <name type="scientific">Lipomyces kononenkoae</name>
    <name type="common">Yeast</name>
    <dbReference type="NCBI Taxonomy" id="34357"/>
    <lineage>
        <taxon>Eukaryota</taxon>
        <taxon>Fungi</taxon>
        <taxon>Dikarya</taxon>
        <taxon>Ascomycota</taxon>
        <taxon>Saccharomycotina</taxon>
        <taxon>Lipomycetes</taxon>
        <taxon>Lipomycetales</taxon>
        <taxon>Lipomycetaceae</taxon>
        <taxon>Lipomyces</taxon>
    </lineage>
</organism>
<proteinExistence type="predicted"/>
<protein>
    <submittedName>
        <fullName evidence="1">Uncharacterized protein</fullName>
    </submittedName>
</protein>
<sequence>MDFIPLIFVCGGANYNKPLPGYESLRLYCPRCHNISLVAIKKREFFTFCFVPVIPISWGEALHCTICPYEQPTSTDQLNSLRAQSPQQQQMQITGYVLNQQYTPMPMGQGPGAGSYQYQPYYQSQQIR</sequence>
<reference evidence="2" key="1">
    <citation type="journal article" date="2024" name="Front. Bioeng. Biotechnol.">
        <title>Genome-scale model development and genomic sequencing of the oleaginous clade Lipomyces.</title>
        <authorList>
            <person name="Czajka J.J."/>
            <person name="Han Y."/>
            <person name="Kim J."/>
            <person name="Mondo S.J."/>
            <person name="Hofstad B.A."/>
            <person name="Robles A."/>
            <person name="Haridas S."/>
            <person name="Riley R."/>
            <person name="LaButti K."/>
            <person name="Pangilinan J."/>
            <person name="Andreopoulos W."/>
            <person name="Lipzen A."/>
            <person name="Yan J."/>
            <person name="Wang M."/>
            <person name="Ng V."/>
            <person name="Grigoriev I.V."/>
            <person name="Spatafora J.W."/>
            <person name="Magnuson J.K."/>
            <person name="Baker S.E."/>
            <person name="Pomraning K.R."/>
        </authorList>
    </citation>
    <scope>NUCLEOTIDE SEQUENCE [LARGE SCALE GENOMIC DNA]</scope>
    <source>
        <strain evidence="2">CBS 7786</strain>
    </source>
</reference>
<comment type="caution">
    <text evidence="1">The sequence shown here is derived from an EMBL/GenBank/DDBJ whole genome shotgun (WGS) entry which is preliminary data.</text>
</comment>
<evidence type="ECO:0000313" key="2">
    <source>
        <dbReference type="Proteomes" id="UP001433508"/>
    </source>
</evidence>